<dbReference type="RefSeq" id="WP_116061999.1">
    <property type="nucleotide sequence ID" value="NZ_QRDZ01000014.1"/>
</dbReference>
<dbReference type="EMBL" id="QRDZ01000014">
    <property type="protein sequence ID" value="RED75681.1"/>
    <property type="molecule type" value="Genomic_DNA"/>
</dbReference>
<evidence type="ECO:0000256" key="4">
    <source>
        <dbReference type="ARBA" id="ARBA00023012"/>
    </source>
</evidence>
<evidence type="ECO:0000256" key="3">
    <source>
        <dbReference type="ARBA" id="ARBA00022553"/>
    </source>
</evidence>
<comment type="caution">
    <text evidence="11">The sequence shown here is derived from an EMBL/GenBank/DDBJ whole genome shotgun (WGS) entry which is preliminary data.</text>
</comment>
<feature type="domain" description="HTH araC/xylS-type" evidence="9">
    <location>
        <begin position="442"/>
        <end position="540"/>
    </location>
</feature>
<keyword evidence="3 8" id="KW-0597">Phosphoprotein</keyword>
<accession>A0A3D9JNL2</accession>
<keyword evidence="2" id="KW-0963">Cytoplasm</keyword>
<dbReference type="InterPro" id="IPR011006">
    <property type="entry name" value="CheY-like_superfamily"/>
</dbReference>
<dbReference type="Pfam" id="PF00072">
    <property type="entry name" value="Response_reg"/>
    <property type="match status" value="1"/>
</dbReference>
<keyword evidence="5" id="KW-0805">Transcription regulation</keyword>
<name>A0A3D9JNL2_9BACL</name>
<feature type="modified residue" description="4-aspartylphosphate" evidence="8">
    <location>
        <position position="55"/>
    </location>
</feature>
<dbReference type="PRINTS" id="PR00032">
    <property type="entry name" value="HTHARAC"/>
</dbReference>
<keyword evidence="6" id="KW-0238">DNA-binding</keyword>
<keyword evidence="4" id="KW-0902">Two-component regulatory system</keyword>
<evidence type="ECO:0000256" key="8">
    <source>
        <dbReference type="PROSITE-ProRule" id="PRU00169"/>
    </source>
</evidence>
<dbReference type="PANTHER" id="PTHR42713:SF3">
    <property type="entry name" value="TRANSCRIPTIONAL REGULATORY PROTEIN HPTR"/>
    <property type="match status" value="1"/>
</dbReference>
<evidence type="ECO:0000256" key="1">
    <source>
        <dbReference type="ARBA" id="ARBA00004496"/>
    </source>
</evidence>
<dbReference type="OrthoDB" id="9794370at2"/>
<feature type="domain" description="Response regulatory" evidence="10">
    <location>
        <begin position="3"/>
        <end position="120"/>
    </location>
</feature>
<dbReference type="PANTHER" id="PTHR42713">
    <property type="entry name" value="HISTIDINE KINASE-RELATED"/>
    <property type="match status" value="1"/>
</dbReference>
<dbReference type="InterPro" id="IPR009057">
    <property type="entry name" value="Homeodomain-like_sf"/>
</dbReference>
<dbReference type="InterPro" id="IPR018060">
    <property type="entry name" value="HTH_AraC"/>
</dbReference>
<dbReference type="PROSITE" id="PS50110">
    <property type="entry name" value="RESPONSE_REGULATORY"/>
    <property type="match status" value="1"/>
</dbReference>
<evidence type="ECO:0000256" key="2">
    <source>
        <dbReference type="ARBA" id="ARBA00022490"/>
    </source>
</evidence>
<comment type="subcellular location">
    <subcellularLocation>
        <location evidence="1">Cytoplasm</location>
    </subcellularLocation>
</comment>
<proteinExistence type="predicted"/>
<gene>
    <name evidence="11" type="ORF">DFP98_11441</name>
</gene>
<dbReference type="PROSITE" id="PS00041">
    <property type="entry name" value="HTH_ARAC_FAMILY_1"/>
    <property type="match status" value="1"/>
</dbReference>
<evidence type="ECO:0000256" key="6">
    <source>
        <dbReference type="ARBA" id="ARBA00023125"/>
    </source>
</evidence>
<dbReference type="Proteomes" id="UP000256977">
    <property type="component" value="Unassembled WGS sequence"/>
</dbReference>
<sequence>MIHVMIVDDEAQIAHGIAALLPCEELGIGAVHVAYSAEEALRKLADSPIGIVLTDIRMPDCDGISLLKAIKERWKRTKVIMLTGYADFDYAKEALQGQATDYLLKPVRKDTLEKTVGQAIEQLRGEWEEIASAERAMRTLRTYEPELKAKHLNDLIAGLRMAESELAEKLAWFGLPYGKGDGCILLLARTEHSEGAEDREDAALLAYGLENIAEETFSDDFHFWRCRDAHGHLVFLVKPVGRADSLSPEGERSAIRDAERCAVLFHKHAEQFLKANVTLYMSGIGEFPSEVPDMYECTLSAIRDGSSPQGQFLIMADEARTAEPGYLRCLHEPPLLRHLFEIGDWDAIRDKMNRALEYTDAPDGSKTEQSAEVYLTFAAALCTHLHKRGRRLTEFLGRVPGPSPDSAFLWTPVRLKSWISEILDLLRKEGDERAGGRTDAIVRLQQFIAERLAEDLSLQRMADYIYMHPTHLSKIYKKETGEGISEYLTRLRMERAAQLLGSTDVKIYEIGCMTGYLNANYFIKVFRRQFGATPQEYRERLRRDS</sequence>
<evidence type="ECO:0000256" key="5">
    <source>
        <dbReference type="ARBA" id="ARBA00023015"/>
    </source>
</evidence>
<dbReference type="InterPro" id="IPR001789">
    <property type="entry name" value="Sig_transdc_resp-reg_receiver"/>
</dbReference>
<keyword evidence="12" id="KW-1185">Reference proteome</keyword>
<dbReference type="GO" id="GO:0005737">
    <property type="term" value="C:cytoplasm"/>
    <property type="evidence" value="ECO:0007669"/>
    <property type="project" value="UniProtKB-SubCell"/>
</dbReference>
<dbReference type="SMART" id="SM00342">
    <property type="entry name" value="HTH_ARAC"/>
    <property type="match status" value="1"/>
</dbReference>
<evidence type="ECO:0000256" key="7">
    <source>
        <dbReference type="ARBA" id="ARBA00023163"/>
    </source>
</evidence>
<evidence type="ECO:0000259" key="10">
    <source>
        <dbReference type="PROSITE" id="PS50110"/>
    </source>
</evidence>
<evidence type="ECO:0000313" key="11">
    <source>
        <dbReference type="EMBL" id="RED75681.1"/>
    </source>
</evidence>
<dbReference type="SUPFAM" id="SSF52172">
    <property type="entry name" value="CheY-like"/>
    <property type="match status" value="1"/>
</dbReference>
<dbReference type="Pfam" id="PF12833">
    <property type="entry name" value="HTH_18"/>
    <property type="match status" value="1"/>
</dbReference>
<dbReference type="SMART" id="SM00448">
    <property type="entry name" value="REC"/>
    <property type="match status" value="1"/>
</dbReference>
<dbReference type="AlphaFoldDB" id="A0A3D9JNL2"/>
<reference evidence="11 12" key="1">
    <citation type="submission" date="2018-07" db="EMBL/GenBank/DDBJ databases">
        <title>Genomic Encyclopedia of Type Strains, Phase III (KMG-III): the genomes of soil and plant-associated and newly described type strains.</title>
        <authorList>
            <person name="Whitman W."/>
        </authorList>
    </citation>
    <scope>NUCLEOTIDE SEQUENCE [LARGE SCALE GENOMIC DNA]</scope>
    <source>
        <strain evidence="11 12">CECT 7287</strain>
    </source>
</reference>
<evidence type="ECO:0000259" key="9">
    <source>
        <dbReference type="PROSITE" id="PS01124"/>
    </source>
</evidence>
<dbReference type="InterPro" id="IPR018062">
    <property type="entry name" value="HTH_AraC-typ_CS"/>
</dbReference>
<dbReference type="GO" id="GO:0043565">
    <property type="term" value="F:sequence-specific DNA binding"/>
    <property type="evidence" value="ECO:0007669"/>
    <property type="project" value="InterPro"/>
</dbReference>
<dbReference type="Gene3D" id="3.40.50.2300">
    <property type="match status" value="1"/>
</dbReference>
<evidence type="ECO:0000313" key="12">
    <source>
        <dbReference type="Proteomes" id="UP000256977"/>
    </source>
</evidence>
<organism evidence="11 12">
    <name type="scientific">Cohnella phaseoli</name>
    <dbReference type="NCBI Taxonomy" id="456490"/>
    <lineage>
        <taxon>Bacteria</taxon>
        <taxon>Bacillati</taxon>
        <taxon>Bacillota</taxon>
        <taxon>Bacilli</taxon>
        <taxon>Bacillales</taxon>
        <taxon>Paenibacillaceae</taxon>
        <taxon>Cohnella</taxon>
    </lineage>
</organism>
<dbReference type="CDD" id="cd17536">
    <property type="entry name" value="REC_YesN-like"/>
    <property type="match status" value="1"/>
</dbReference>
<dbReference type="SUPFAM" id="SSF46689">
    <property type="entry name" value="Homeodomain-like"/>
    <property type="match status" value="2"/>
</dbReference>
<dbReference type="GO" id="GO:0003700">
    <property type="term" value="F:DNA-binding transcription factor activity"/>
    <property type="evidence" value="ECO:0007669"/>
    <property type="project" value="InterPro"/>
</dbReference>
<dbReference type="GO" id="GO:0000160">
    <property type="term" value="P:phosphorelay signal transduction system"/>
    <property type="evidence" value="ECO:0007669"/>
    <property type="project" value="UniProtKB-KW"/>
</dbReference>
<dbReference type="Gene3D" id="1.10.10.60">
    <property type="entry name" value="Homeodomain-like"/>
    <property type="match status" value="2"/>
</dbReference>
<dbReference type="InterPro" id="IPR020449">
    <property type="entry name" value="Tscrpt_reg_AraC-type_HTH"/>
</dbReference>
<protein>
    <submittedName>
        <fullName evidence="11">Two-component system response regulator YesN</fullName>
    </submittedName>
</protein>
<keyword evidence="7" id="KW-0804">Transcription</keyword>
<dbReference type="PROSITE" id="PS01124">
    <property type="entry name" value="HTH_ARAC_FAMILY_2"/>
    <property type="match status" value="1"/>
</dbReference>
<dbReference type="InterPro" id="IPR051552">
    <property type="entry name" value="HptR"/>
</dbReference>